<keyword evidence="10" id="KW-0633">Potassium transport</keyword>
<evidence type="ECO:0000259" key="21">
    <source>
        <dbReference type="PROSITE" id="PS50951"/>
    </source>
</evidence>
<keyword evidence="9" id="KW-0677">Repeat</keyword>
<dbReference type="GO" id="GO:0005886">
    <property type="term" value="C:plasma membrane"/>
    <property type="evidence" value="ECO:0007669"/>
    <property type="project" value="UniProtKB-SubCell"/>
</dbReference>
<dbReference type="InterPro" id="IPR000159">
    <property type="entry name" value="RA_dom"/>
</dbReference>
<accession>A0AA88SLN2</accession>
<dbReference type="InterPro" id="IPR011992">
    <property type="entry name" value="EF-hand-dom_pair"/>
</dbReference>
<keyword evidence="5" id="KW-0813">Transport</keyword>
<proteinExistence type="inferred from homology"/>
<evidence type="ECO:0000256" key="4">
    <source>
        <dbReference type="ARBA" id="ARBA00008821"/>
    </source>
</evidence>
<comment type="similarity">
    <text evidence="3">Belongs to the recoverin family.</text>
</comment>
<dbReference type="GO" id="GO:0007165">
    <property type="term" value="P:signal transduction"/>
    <property type="evidence" value="ECO:0007669"/>
    <property type="project" value="InterPro"/>
</dbReference>
<evidence type="ECO:0000256" key="17">
    <source>
        <dbReference type="SAM" id="MobiDB-lite"/>
    </source>
</evidence>
<keyword evidence="7 18" id="KW-0812">Transmembrane</keyword>
<dbReference type="GO" id="GO:0034702">
    <property type="term" value="C:monoatomic ion channel complex"/>
    <property type="evidence" value="ECO:0007669"/>
    <property type="project" value="UniProtKB-KW"/>
</dbReference>
<feature type="compositionally biased region" description="Low complexity" evidence="17">
    <location>
        <begin position="305"/>
        <end position="314"/>
    </location>
</feature>
<evidence type="ECO:0000256" key="5">
    <source>
        <dbReference type="ARBA" id="ARBA00022448"/>
    </source>
</evidence>
<protein>
    <submittedName>
        <fullName evidence="22">Uncharacterized protein</fullName>
    </submittedName>
</protein>
<dbReference type="InterPro" id="IPR011524">
    <property type="entry name" value="SARAH_dom"/>
</dbReference>
<name>A0AA88SLN2_CHASR</name>
<dbReference type="Gene3D" id="1.10.238.10">
    <property type="entry name" value="EF-hand"/>
    <property type="match status" value="1"/>
</dbReference>
<feature type="transmembrane region" description="Helical" evidence="18">
    <location>
        <begin position="563"/>
        <end position="581"/>
    </location>
</feature>
<evidence type="ECO:0000256" key="18">
    <source>
        <dbReference type="SAM" id="Phobius"/>
    </source>
</evidence>
<evidence type="ECO:0000259" key="20">
    <source>
        <dbReference type="PROSITE" id="PS50222"/>
    </source>
</evidence>
<keyword evidence="13 18" id="KW-1133">Transmembrane helix</keyword>
<evidence type="ECO:0000256" key="2">
    <source>
        <dbReference type="ARBA" id="ARBA00004236"/>
    </source>
</evidence>
<evidence type="ECO:0000259" key="19">
    <source>
        <dbReference type="PROSITE" id="PS50200"/>
    </source>
</evidence>
<dbReference type="PROSITE" id="PS50951">
    <property type="entry name" value="SARAH"/>
    <property type="match status" value="1"/>
</dbReference>
<keyword evidence="6" id="KW-1003">Cell membrane</keyword>
<feature type="domain" description="EF-hand" evidence="20">
    <location>
        <begin position="103"/>
        <end position="138"/>
    </location>
</feature>
<evidence type="ECO:0000256" key="16">
    <source>
        <dbReference type="ARBA" id="ARBA00023303"/>
    </source>
</evidence>
<evidence type="ECO:0000256" key="7">
    <source>
        <dbReference type="ARBA" id="ARBA00022692"/>
    </source>
</evidence>
<dbReference type="Pfam" id="PF16517">
    <property type="entry name" value="Nore1-SARAH"/>
    <property type="match status" value="1"/>
</dbReference>
<evidence type="ECO:0000256" key="1">
    <source>
        <dbReference type="ARBA" id="ARBA00004141"/>
    </source>
</evidence>
<dbReference type="InterPro" id="IPR006043">
    <property type="entry name" value="NCS2"/>
</dbReference>
<dbReference type="EMBL" id="JAUPFM010000011">
    <property type="protein sequence ID" value="KAK2837833.1"/>
    <property type="molecule type" value="Genomic_DNA"/>
</dbReference>
<feature type="compositionally biased region" description="Acidic residues" evidence="17">
    <location>
        <begin position="1125"/>
        <end position="1136"/>
    </location>
</feature>
<dbReference type="GO" id="GO:0005267">
    <property type="term" value="F:potassium channel activity"/>
    <property type="evidence" value="ECO:0007669"/>
    <property type="project" value="UniProtKB-KW"/>
</dbReference>
<dbReference type="SMART" id="SM00314">
    <property type="entry name" value="RA"/>
    <property type="match status" value="1"/>
</dbReference>
<dbReference type="PROSITE" id="PS00018">
    <property type="entry name" value="EF_HAND_1"/>
    <property type="match status" value="2"/>
</dbReference>
<evidence type="ECO:0000313" key="23">
    <source>
        <dbReference type="Proteomes" id="UP001187415"/>
    </source>
</evidence>
<evidence type="ECO:0000313" key="22">
    <source>
        <dbReference type="EMBL" id="KAK2837833.1"/>
    </source>
</evidence>
<feature type="domain" description="SARAH" evidence="21">
    <location>
        <begin position="1273"/>
        <end position="1320"/>
    </location>
</feature>
<dbReference type="PROSITE" id="PS50200">
    <property type="entry name" value="RA"/>
    <property type="match status" value="1"/>
</dbReference>
<dbReference type="Pfam" id="PF13833">
    <property type="entry name" value="EF-hand_8"/>
    <property type="match status" value="1"/>
</dbReference>
<feature type="compositionally biased region" description="Basic and acidic residues" evidence="17">
    <location>
        <begin position="960"/>
        <end position="972"/>
    </location>
</feature>
<evidence type="ECO:0000256" key="9">
    <source>
        <dbReference type="ARBA" id="ARBA00022737"/>
    </source>
</evidence>
<gene>
    <name evidence="22" type="ORF">Q5P01_015045</name>
</gene>
<keyword evidence="10" id="KW-0630">Potassium</keyword>
<feature type="transmembrane region" description="Helical" evidence="18">
    <location>
        <begin position="12"/>
        <end position="32"/>
    </location>
</feature>
<comment type="subcellular location">
    <subcellularLocation>
        <location evidence="2">Cell membrane</location>
    </subcellularLocation>
    <subcellularLocation>
        <location evidence="1">Membrane</location>
        <topology evidence="1">Multi-pass membrane protein</topology>
    </subcellularLocation>
</comment>
<feature type="transmembrane region" description="Helical" evidence="18">
    <location>
        <begin position="602"/>
        <end position="626"/>
    </location>
</feature>
<keyword evidence="12" id="KW-0851">Voltage-gated channel</keyword>
<dbReference type="SMART" id="SM00054">
    <property type="entry name" value="EFh"/>
    <property type="match status" value="3"/>
</dbReference>
<feature type="transmembrane region" description="Helical" evidence="18">
    <location>
        <begin position="811"/>
        <end position="828"/>
    </location>
</feature>
<comment type="similarity">
    <text evidence="4">Belongs to the nucleobase:cation symporter-2 (NCS2) (TC 2.A.40) family.</text>
</comment>
<dbReference type="SUPFAM" id="SSF47473">
    <property type="entry name" value="EF-hand"/>
    <property type="match status" value="1"/>
</dbReference>
<reference evidence="22" key="1">
    <citation type="submission" date="2023-07" db="EMBL/GenBank/DDBJ databases">
        <title>Chromosome-level Genome Assembly of Striped Snakehead (Channa striata).</title>
        <authorList>
            <person name="Liu H."/>
        </authorList>
    </citation>
    <scope>NUCLEOTIDE SEQUENCE</scope>
    <source>
        <strain evidence="22">Gz</strain>
        <tissue evidence="22">Muscle</tissue>
    </source>
</reference>
<evidence type="ECO:0000256" key="10">
    <source>
        <dbReference type="ARBA" id="ARBA00022826"/>
    </source>
</evidence>
<dbReference type="PROSITE" id="PS01116">
    <property type="entry name" value="XANTH_URACIL_PERMASE"/>
    <property type="match status" value="1"/>
</dbReference>
<evidence type="ECO:0000256" key="11">
    <source>
        <dbReference type="ARBA" id="ARBA00022837"/>
    </source>
</evidence>
<feature type="region of interest" description="Disordered" evidence="17">
    <location>
        <begin position="935"/>
        <end position="984"/>
    </location>
</feature>
<keyword evidence="11" id="KW-0106">Calcium</keyword>
<feature type="transmembrane region" description="Helical" evidence="18">
    <location>
        <begin position="431"/>
        <end position="450"/>
    </location>
</feature>
<dbReference type="FunFam" id="1.10.238.10:FF:000043">
    <property type="entry name" value="Kv channel-interacting protein 1 isoform 2"/>
    <property type="match status" value="1"/>
</dbReference>
<dbReference type="CDD" id="cd00051">
    <property type="entry name" value="EFh"/>
    <property type="match status" value="2"/>
</dbReference>
<feature type="transmembrane region" description="Helical" evidence="18">
    <location>
        <begin position="509"/>
        <end position="528"/>
    </location>
</feature>
<evidence type="ECO:0000256" key="6">
    <source>
        <dbReference type="ARBA" id="ARBA00022475"/>
    </source>
</evidence>
<keyword evidence="10" id="KW-0631">Potassium channel</keyword>
<dbReference type="InterPro" id="IPR029071">
    <property type="entry name" value="Ubiquitin-like_domsf"/>
</dbReference>
<feature type="transmembrane region" description="Helical" evidence="18">
    <location>
        <begin position="664"/>
        <end position="686"/>
    </location>
</feature>
<dbReference type="Pfam" id="PF00788">
    <property type="entry name" value="RA"/>
    <property type="match status" value="1"/>
</dbReference>
<sequence>MSVRWETEGLQTVGIVCLVIMFLKLMHLLGLIDITETDSSDSDLELSTVRHQPEGLDQLQAQTKFTRKELQSLYRGFKNECPSGMVDEETFKSIYSQFFPQGDATTYAHFLFNAFDIDRNGSIRFEDFVIGLSVLLRGSVTEKLNWAFNLYDINKDGYITKEEMLAIMKSIYDMMGRYTYPCVRDDAPSEHVDKFFQKMDKNRDGVVTIEEFIETCQKDENIMNSMQLFENLQQHKPRGLANDVTLAERGSGILFHQADEGNLDNVIRSKDSPAVFTLERDRGGTEKEEEDIEDTGMGVGKNTTSKSMESSSEGGKYEEESKHGADFYPIPVVVNGLGSASGDQDTENTELMAIYTKDNQGAEKSSMSETLDSTDSTDARRMDMIYTIEDTPPWYLCVFLGLQHYLTCFSGTIAVPFLLAEAMCVGFDQWATSQLIGTIFFCVGITTLLQTTLGCRLPLFQASAFAFLAPARAILSLDKWKCNNTEIPVLNGTELLHTEHIWHPRIREIQGAIIVSSLVEVFIGALGLPGILLKYIGPLTITPTVALIGLSGFQAAGERAGKHWGIAMLTIFLVLLFSQYARNVHFPLPVYKAKKGWTSYRLQVFKMFPIIMAILVSWLLCFIFTVTDVFPPEKDKYGFYARTDARQGILKAAPWFKVPYPFQWGVPTVTAAGVIGMMSAVVASIIESIGDYYACARLSCAPPPPIHAINRGIFVEGISCVLDGLFGTGNGSTSSSPNIGVLGITKVGSRRVIQYGAAMMLLLGLVGKFSALFASLPDPVLGALFCTLFGMITAVGLSNLQFVDLNSSRNLFVLGFSIFFGLMLPSYLKQNPLVTGIIEVDQVLNVLLTTAMFVGGSVALILDNTIPGSPEERGIKKLKRGSGLSAAELEGMRSYDLPFGMDFLSRYSIFKYIPISPTFTGYQWGRLQEACRSRMGHGETEDVDEIKKKRRTNRGGCVRGEARRERSSESRQEPGSSIGPTAPSLVNKRYQSSCLSCLLRMDYTQNGVQIGENKFISKATILSHLKTYNLYYEGQNLQLRHREEEGELIVEGLLNIFWGLRRPIRLQMQDDNERIKPPPSSTSWHSGCNLDSQSSPNNVDGQQTTQQSPPTVEVTPPDTQPDDNGVTEEDTEEDSESSAQLLRTKSDAGVLRRGQRRSPSDQRKIRRHRFSINGHFYNHKTAVFTPAYGSVTNVRINSCMTTPQVLRVLLNKFKIENSPDDFALYLVHASGERVKLKRSDFPLVLRIMQGPCEQVCKVFLMEEDLGEEVTYDVAQYIKFEMPVLQSFITKLKEEEDREVLKLRKKYNYLRCLIEQQLGFPERGTCM</sequence>
<keyword evidence="15 18" id="KW-0472">Membrane</keyword>
<dbReference type="Gene3D" id="3.10.20.90">
    <property type="entry name" value="Phosphatidylinositol 3-kinase Catalytic Subunit, Chain A, domain 1"/>
    <property type="match status" value="1"/>
</dbReference>
<keyword evidence="16" id="KW-0407">Ion channel</keyword>
<feature type="domain" description="EF-hand" evidence="20">
    <location>
        <begin position="139"/>
        <end position="174"/>
    </location>
</feature>
<feature type="region of interest" description="Disordered" evidence="17">
    <location>
        <begin position="279"/>
        <end position="322"/>
    </location>
</feature>
<dbReference type="Proteomes" id="UP001187415">
    <property type="component" value="Unassembled WGS sequence"/>
</dbReference>
<feature type="transmembrane region" description="Helical" evidence="18">
    <location>
        <begin position="394"/>
        <end position="419"/>
    </location>
</feature>
<dbReference type="Pfam" id="PF13499">
    <property type="entry name" value="EF-hand_7"/>
    <property type="match status" value="1"/>
</dbReference>
<feature type="region of interest" description="Disordered" evidence="17">
    <location>
        <begin position="1071"/>
        <end position="1164"/>
    </location>
</feature>
<dbReference type="SUPFAM" id="SSF54236">
    <property type="entry name" value="Ubiquitin-like"/>
    <property type="match status" value="1"/>
</dbReference>
<feature type="transmembrane region" description="Helical" evidence="18">
    <location>
        <begin position="780"/>
        <end position="799"/>
    </location>
</feature>
<evidence type="ECO:0000256" key="14">
    <source>
        <dbReference type="ARBA" id="ARBA00023065"/>
    </source>
</evidence>
<evidence type="ECO:0000256" key="3">
    <source>
        <dbReference type="ARBA" id="ARBA00006049"/>
    </source>
</evidence>
<dbReference type="PANTHER" id="PTHR11119">
    <property type="entry name" value="XANTHINE-URACIL / VITAMIN C PERMEASE FAMILY MEMBER"/>
    <property type="match status" value="1"/>
</dbReference>
<dbReference type="Pfam" id="PF00860">
    <property type="entry name" value="Xan_ur_permease"/>
    <property type="match status" value="1"/>
</dbReference>
<dbReference type="PRINTS" id="PR00450">
    <property type="entry name" value="RECOVERIN"/>
</dbReference>
<feature type="transmembrane region" description="Helical" evidence="18">
    <location>
        <begin position="752"/>
        <end position="774"/>
    </location>
</feature>
<dbReference type="GO" id="GO:0005509">
    <property type="term" value="F:calcium ion binding"/>
    <property type="evidence" value="ECO:0007669"/>
    <property type="project" value="InterPro"/>
</dbReference>
<dbReference type="InterPro" id="IPR006042">
    <property type="entry name" value="Xan_ur_permease"/>
</dbReference>
<keyword evidence="8" id="KW-0479">Metal-binding</keyword>
<dbReference type="PROSITE" id="PS50222">
    <property type="entry name" value="EF_HAND_2"/>
    <property type="match status" value="3"/>
</dbReference>
<evidence type="ECO:0000256" key="12">
    <source>
        <dbReference type="ARBA" id="ARBA00022882"/>
    </source>
</evidence>
<feature type="compositionally biased region" description="Polar residues" evidence="17">
    <location>
        <begin position="1081"/>
        <end position="1110"/>
    </location>
</feature>
<evidence type="ECO:0000256" key="15">
    <source>
        <dbReference type="ARBA" id="ARBA00023136"/>
    </source>
</evidence>
<keyword evidence="14" id="KW-0406">Ion transport</keyword>
<evidence type="ECO:0000256" key="8">
    <source>
        <dbReference type="ARBA" id="ARBA00022723"/>
    </source>
</evidence>
<evidence type="ECO:0000256" key="13">
    <source>
        <dbReference type="ARBA" id="ARBA00022989"/>
    </source>
</evidence>
<feature type="domain" description="EF-hand" evidence="20">
    <location>
        <begin position="187"/>
        <end position="222"/>
    </location>
</feature>
<dbReference type="InterPro" id="IPR018247">
    <property type="entry name" value="EF_Hand_1_Ca_BS"/>
</dbReference>
<keyword evidence="23" id="KW-1185">Reference proteome</keyword>
<feature type="domain" description="Ras-associating" evidence="19">
    <location>
        <begin position="1177"/>
        <end position="1265"/>
    </location>
</feature>
<organism evidence="22 23">
    <name type="scientific">Channa striata</name>
    <name type="common">Snakehead murrel</name>
    <name type="synonym">Ophicephalus striatus</name>
    <dbReference type="NCBI Taxonomy" id="64152"/>
    <lineage>
        <taxon>Eukaryota</taxon>
        <taxon>Metazoa</taxon>
        <taxon>Chordata</taxon>
        <taxon>Craniata</taxon>
        <taxon>Vertebrata</taxon>
        <taxon>Euteleostomi</taxon>
        <taxon>Actinopterygii</taxon>
        <taxon>Neopterygii</taxon>
        <taxon>Teleostei</taxon>
        <taxon>Neoteleostei</taxon>
        <taxon>Acanthomorphata</taxon>
        <taxon>Anabantaria</taxon>
        <taxon>Anabantiformes</taxon>
        <taxon>Channoidei</taxon>
        <taxon>Channidae</taxon>
        <taxon>Channa</taxon>
    </lineage>
</organism>
<comment type="caution">
    <text evidence="22">The sequence shown here is derived from an EMBL/GenBank/DDBJ whole genome shotgun (WGS) entry which is preliminary data.</text>
</comment>
<dbReference type="InterPro" id="IPR002048">
    <property type="entry name" value="EF_hand_dom"/>
</dbReference>